<evidence type="ECO:0000313" key="1">
    <source>
        <dbReference type="EMBL" id="NJJ04851.1"/>
    </source>
</evidence>
<protein>
    <submittedName>
        <fullName evidence="1">DUF2993 domain-containing protein</fullName>
    </submittedName>
</protein>
<proteinExistence type="predicted"/>
<reference evidence="1 2" key="1">
    <citation type="submission" date="2020-03" db="EMBL/GenBank/DDBJ databases">
        <title>Draft genome sequences of bacterial isolates from the female urobiome.</title>
        <authorList>
            <person name="Miller-Ensminger T."/>
            <person name="Wolfe A.J."/>
            <person name="Putonti C."/>
        </authorList>
    </citation>
    <scope>NUCLEOTIDE SEQUENCE [LARGE SCALE GENOMIC DNA]</scope>
    <source>
        <strain evidence="1 2">UMB8490</strain>
    </source>
</reference>
<dbReference type="Proteomes" id="UP000591626">
    <property type="component" value="Unassembled WGS sequence"/>
</dbReference>
<accession>A0AAP6XM48</accession>
<dbReference type="Pfam" id="PF11209">
    <property type="entry name" value="LmeA"/>
    <property type="match status" value="1"/>
</dbReference>
<evidence type="ECO:0000313" key="2">
    <source>
        <dbReference type="Proteomes" id="UP000591626"/>
    </source>
</evidence>
<sequence length="252" mass="26541">MTKAWKVTLSIIVGVLLLFAVAEGGIRAFVSHQVTSEAPEGTSVSFGPKPVTLGLLGGKFPHMKIDQDSTLVVDGNTFTGAPAAVVEMDNVHITGGDPVAETLHLTSDLPTDYVRAMLNQQLEQQMGEDAGFLANFINVSDVTANPEAGTFTVEFSGGVAGIDLRPSMRDGQLALEAENTSLFGFDLPDGVADAISGALSNGMAQEANSTMRIDDFRVIDGGLQVSMVGTDVNFNELQMMQENPAGFTTQQG</sequence>
<comment type="caution">
    <text evidence="1">The sequence shown here is derived from an EMBL/GenBank/DDBJ whole genome shotgun (WGS) entry which is preliminary data.</text>
</comment>
<name>A0AAP6XM48_9CORY</name>
<organism evidence="1 2">
    <name type="scientific">Corynebacterium coyleae</name>
    <dbReference type="NCBI Taxonomy" id="53374"/>
    <lineage>
        <taxon>Bacteria</taxon>
        <taxon>Bacillati</taxon>
        <taxon>Actinomycetota</taxon>
        <taxon>Actinomycetes</taxon>
        <taxon>Mycobacteriales</taxon>
        <taxon>Corynebacteriaceae</taxon>
        <taxon>Corynebacterium</taxon>
    </lineage>
</organism>
<dbReference type="RefSeq" id="WP_167617402.1">
    <property type="nucleotide sequence ID" value="NZ_JAAUVV010000029.1"/>
</dbReference>
<dbReference type="EMBL" id="JAAUVV010000029">
    <property type="protein sequence ID" value="NJJ04851.1"/>
    <property type="molecule type" value="Genomic_DNA"/>
</dbReference>
<dbReference type="AlphaFoldDB" id="A0AAP6XM48"/>
<gene>
    <name evidence="1" type="ORF">HC138_10920</name>
</gene>
<dbReference type="InterPro" id="IPR021373">
    <property type="entry name" value="DUF2993"/>
</dbReference>